<dbReference type="SUPFAM" id="SSF53955">
    <property type="entry name" value="Lysozyme-like"/>
    <property type="match status" value="1"/>
</dbReference>
<dbReference type="InterPro" id="IPR011970">
    <property type="entry name" value="MltB_2"/>
</dbReference>
<evidence type="ECO:0000256" key="1">
    <source>
        <dbReference type="SAM" id="MobiDB-lite"/>
    </source>
</evidence>
<evidence type="ECO:0000259" key="3">
    <source>
        <dbReference type="Pfam" id="PF13406"/>
    </source>
</evidence>
<dbReference type="Proteomes" id="UP000317572">
    <property type="component" value="Chromosome"/>
</dbReference>
<dbReference type="EMBL" id="CP033893">
    <property type="protein sequence ID" value="QDL31758.1"/>
    <property type="molecule type" value="Genomic_DNA"/>
</dbReference>
<sequence length="354" mass="38891">MRLSAITLLSTLLTLGCTVSQQAMAQGATSASEASSGTATPAAQSRLSETGRDPAQFPAYVEQLKRQALAQGISPAIVDSAFTDVHFVDRVIKADRNQPEKKITLDDYLKRVLPPAKIAQGRALYQQYHPKLSRLTAHYGVPGRYVVALWGMESAFGKIQGREDVISALATLAFEGRREAFFSQQLMAALQILEQGHVSREQLKGSWAGAMGQCQFMPTSFLNYAADGDGDGRIDIWNNVDDVFASTASYLSSEGWQRGVGWGREVRLPAGFSTEAVGLKDSQARSVNEWQKRGVRRPDGSALPHSSLRSWLITPDDMQGRAFLVYDNFRTIMHWNRSYYFAIGVGMMADGIGQ</sequence>
<evidence type="ECO:0000256" key="2">
    <source>
        <dbReference type="SAM" id="SignalP"/>
    </source>
</evidence>
<feature type="signal peptide" evidence="2">
    <location>
        <begin position="1"/>
        <end position="25"/>
    </location>
</feature>
<dbReference type="GO" id="GO:0008933">
    <property type="term" value="F:peptidoglycan lytic transglycosylase activity"/>
    <property type="evidence" value="ECO:0007669"/>
    <property type="project" value="TreeGrafter"/>
</dbReference>
<dbReference type="PANTHER" id="PTHR30163:SF8">
    <property type="entry name" value="LYTIC MUREIN TRANSGLYCOSYLASE"/>
    <property type="match status" value="1"/>
</dbReference>
<feature type="region of interest" description="Disordered" evidence="1">
    <location>
        <begin position="29"/>
        <end position="51"/>
    </location>
</feature>
<accession>A0A515CUB9</accession>
<name>A0A515CUB9_SERLI</name>
<reference evidence="4 5" key="1">
    <citation type="submission" date="2018-11" db="EMBL/GenBank/DDBJ databases">
        <title>The first complete genome of Serratia liquefaciens isolated from metalophyte plant revel distinctness adaptive mechanisms in an extreme habitat.</title>
        <authorList>
            <person name="Caneschi W.L."/>
            <person name="Sanchez A.B."/>
            <person name="Felestrino E.B."/>
            <person name="Assis R.A.B."/>
            <person name="Lemes C.G.C."/>
            <person name="Cordeiro I.F."/>
            <person name="Fonseca N.P."/>
            <person name="Villa M."/>
            <person name="Vieira I.T."/>
            <person name="Moraes L.A."/>
            <person name="Kamino L.H.Y."/>
            <person name="do Carmo F."/>
            <person name="Garcia C.M."/>
            <person name="Almeida N.F."/>
            <person name="Silva R.S."/>
            <person name="Ferro J.A."/>
            <person name="Ferro M.I.T."/>
            <person name="Varani A.M."/>
            <person name="Ferreira R.M."/>
            <person name="dos Santos V.L."/>
            <person name="Silva U.C."/>
            <person name="Setubal J.C."/>
            <person name="Moreira L.M."/>
        </authorList>
    </citation>
    <scope>NUCLEOTIDE SEQUENCE [LARGE SCALE GENOMIC DNA]</scope>
    <source>
        <strain evidence="4 5">FG3</strain>
    </source>
</reference>
<feature type="domain" description="Transglycosylase SLT" evidence="3">
    <location>
        <begin position="57"/>
        <end position="350"/>
    </location>
</feature>
<protein>
    <submittedName>
        <fullName evidence="4">Lytic murein transglycosylase</fullName>
    </submittedName>
</protein>
<dbReference type="InterPro" id="IPR031304">
    <property type="entry name" value="SLT_2"/>
</dbReference>
<dbReference type="STRING" id="614.XJ20_09735"/>
<dbReference type="AlphaFoldDB" id="A0A515CUB9"/>
<evidence type="ECO:0000313" key="4">
    <source>
        <dbReference type="EMBL" id="QDL31758.1"/>
    </source>
</evidence>
<dbReference type="GO" id="GO:0009253">
    <property type="term" value="P:peptidoglycan catabolic process"/>
    <property type="evidence" value="ECO:0007669"/>
    <property type="project" value="TreeGrafter"/>
</dbReference>
<dbReference type="NCBIfam" id="TIGR02283">
    <property type="entry name" value="MltB_2"/>
    <property type="match status" value="1"/>
</dbReference>
<gene>
    <name evidence="4" type="ORF">EGO53_08165</name>
</gene>
<organism evidence="4 5">
    <name type="scientific">Serratia liquefaciens</name>
    <dbReference type="NCBI Taxonomy" id="614"/>
    <lineage>
        <taxon>Bacteria</taxon>
        <taxon>Pseudomonadati</taxon>
        <taxon>Pseudomonadota</taxon>
        <taxon>Gammaproteobacteria</taxon>
        <taxon>Enterobacterales</taxon>
        <taxon>Yersiniaceae</taxon>
        <taxon>Serratia</taxon>
    </lineage>
</organism>
<dbReference type="RefSeq" id="WP_130015441.1">
    <property type="nucleotide sequence ID" value="NZ_CP033893.1"/>
</dbReference>
<dbReference type="InterPro" id="IPR043426">
    <property type="entry name" value="MltB-like"/>
</dbReference>
<proteinExistence type="predicted"/>
<dbReference type="PROSITE" id="PS51257">
    <property type="entry name" value="PROKAR_LIPOPROTEIN"/>
    <property type="match status" value="1"/>
</dbReference>
<dbReference type="PANTHER" id="PTHR30163">
    <property type="entry name" value="MEMBRANE-BOUND LYTIC MUREIN TRANSGLYCOSYLASE B"/>
    <property type="match status" value="1"/>
</dbReference>
<dbReference type="Pfam" id="PF13406">
    <property type="entry name" value="SLT_2"/>
    <property type="match status" value="1"/>
</dbReference>
<evidence type="ECO:0000313" key="5">
    <source>
        <dbReference type="Proteomes" id="UP000317572"/>
    </source>
</evidence>
<dbReference type="Gene3D" id="1.10.530.10">
    <property type="match status" value="1"/>
</dbReference>
<feature type="chain" id="PRO_5021881043" evidence="2">
    <location>
        <begin position="26"/>
        <end position="354"/>
    </location>
</feature>
<dbReference type="Gene3D" id="1.10.8.350">
    <property type="entry name" value="Bacterial muramidase"/>
    <property type="match status" value="1"/>
</dbReference>
<keyword evidence="2" id="KW-0732">Signal</keyword>
<dbReference type="CDD" id="cd13399">
    <property type="entry name" value="Slt35-like"/>
    <property type="match status" value="1"/>
</dbReference>
<dbReference type="InterPro" id="IPR023346">
    <property type="entry name" value="Lysozyme-like_dom_sf"/>
</dbReference>
<feature type="compositionally biased region" description="Low complexity" evidence="1">
    <location>
        <begin position="29"/>
        <end position="43"/>
    </location>
</feature>
<dbReference type="FunFam" id="1.10.8.350:FF:000001">
    <property type="entry name" value="Lytic murein transglycosylase B"/>
    <property type="match status" value="1"/>
</dbReference>